<dbReference type="AlphaFoldDB" id="A0A6J4IZ66"/>
<name>A0A6J4IZ66_9PROT</name>
<dbReference type="Gene3D" id="3.20.20.140">
    <property type="entry name" value="Metal-dependent hydrolases"/>
    <property type="match status" value="1"/>
</dbReference>
<gene>
    <name evidence="2" type="ORF">AVDCRST_MAG04-2853</name>
</gene>
<organism evidence="2">
    <name type="scientific">uncultured Acetobacteraceae bacterium</name>
    <dbReference type="NCBI Taxonomy" id="169975"/>
    <lineage>
        <taxon>Bacteria</taxon>
        <taxon>Pseudomonadati</taxon>
        <taxon>Pseudomonadota</taxon>
        <taxon>Alphaproteobacteria</taxon>
        <taxon>Acetobacterales</taxon>
        <taxon>Acetobacteraceae</taxon>
        <taxon>environmental samples</taxon>
    </lineage>
</organism>
<dbReference type="CDD" id="cd01300">
    <property type="entry name" value="YtcJ_like"/>
    <property type="match status" value="1"/>
</dbReference>
<dbReference type="EMBL" id="CADCTL010000200">
    <property type="protein sequence ID" value="CAA9266155.1"/>
    <property type="molecule type" value="Genomic_DNA"/>
</dbReference>
<dbReference type="PANTHER" id="PTHR22642:SF2">
    <property type="entry name" value="PROTEIN LONG AFTER FAR-RED 3"/>
    <property type="match status" value="1"/>
</dbReference>
<evidence type="ECO:0000313" key="2">
    <source>
        <dbReference type="EMBL" id="CAA9266155.1"/>
    </source>
</evidence>
<sequence length="540" mass="57701">MPAPDLLLLNGRVATMDAAESEAEALAVFRGRVVALGTTAEMRALKGPGTRVLDAEGRRVVPGIVDSHAHPDAYAVRLRTWTLVSPDRVRSREELLRAVRGRCAALPPGRWGAFYRLNERASGGYPTLAELDAAGGGRPVFVLRTDGHLGLANSAAFAACGVGPDAADPPFGRFDRAGAAGAFTGLVRETAAHIFLNAVHAADTEGDIAEGMEQVQDECLAHGVTSVANSLCPSVAIRAFQRMRREGRWRMRMGVIASGREEGLVPHLIGAGVQSGFGDEWLRLVGVEWCPDCSTSGRTAAYWEPYRGTPVPGEPVPNTGMLLYERDDLAERATAAHKAGLQVMIEGVGDRGIDFALDAMEAALAAHPVADHRMRVEHCCHVTPPVLARLKRGGFVDSSATGFMDELGEAYAANRGQDAMRHMWPHRSLIAAGVPAPGHSDFAVCRVNPFTAMACMATRRTAGGADLDASEAVTPAQALRAYTRLGAWAQREEEEKGSLEPGKLADFAVLDTDILRADPEAIRGTRVLATYVDGVERHRA</sequence>
<reference evidence="2" key="1">
    <citation type="submission" date="2020-02" db="EMBL/GenBank/DDBJ databases">
        <authorList>
            <person name="Meier V. D."/>
        </authorList>
    </citation>
    <scope>NUCLEOTIDE SEQUENCE</scope>
    <source>
        <strain evidence="2">AVDCRST_MAG04</strain>
    </source>
</reference>
<dbReference type="InterPro" id="IPR011059">
    <property type="entry name" value="Metal-dep_hydrolase_composite"/>
</dbReference>
<dbReference type="InterPro" id="IPR033932">
    <property type="entry name" value="YtcJ-like"/>
</dbReference>
<dbReference type="Pfam" id="PF07969">
    <property type="entry name" value="Amidohydro_3"/>
    <property type="match status" value="1"/>
</dbReference>
<evidence type="ECO:0000259" key="1">
    <source>
        <dbReference type="Pfam" id="PF07969"/>
    </source>
</evidence>
<proteinExistence type="predicted"/>
<protein>
    <recommendedName>
        <fullName evidence="1">Amidohydrolase 3 domain-containing protein</fullName>
    </recommendedName>
</protein>
<dbReference type="SUPFAM" id="SSF51556">
    <property type="entry name" value="Metallo-dependent hydrolases"/>
    <property type="match status" value="1"/>
</dbReference>
<dbReference type="Gene3D" id="2.30.40.10">
    <property type="entry name" value="Urease, subunit C, domain 1"/>
    <property type="match status" value="1"/>
</dbReference>
<dbReference type="GO" id="GO:0016810">
    <property type="term" value="F:hydrolase activity, acting on carbon-nitrogen (but not peptide) bonds"/>
    <property type="evidence" value="ECO:0007669"/>
    <property type="project" value="InterPro"/>
</dbReference>
<dbReference type="Gene3D" id="3.10.310.70">
    <property type="match status" value="1"/>
</dbReference>
<dbReference type="SUPFAM" id="SSF51338">
    <property type="entry name" value="Composite domain of metallo-dependent hydrolases"/>
    <property type="match status" value="1"/>
</dbReference>
<dbReference type="InterPro" id="IPR032466">
    <property type="entry name" value="Metal_Hydrolase"/>
</dbReference>
<accession>A0A6J4IZ66</accession>
<dbReference type="InterPro" id="IPR013108">
    <property type="entry name" value="Amidohydro_3"/>
</dbReference>
<dbReference type="PANTHER" id="PTHR22642">
    <property type="entry name" value="IMIDAZOLONEPROPIONASE"/>
    <property type="match status" value="1"/>
</dbReference>
<feature type="domain" description="Amidohydrolase 3" evidence="1">
    <location>
        <begin position="51"/>
        <end position="535"/>
    </location>
</feature>